<comment type="similarity">
    <text evidence="3">Belongs to the glycosyl hydrolase 130 family.</text>
</comment>
<dbReference type="GO" id="GO:0016798">
    <property type="term" value="F:hydrolase activity, acting on glycosyl bonds"/>
    <property type="evidence" value="ECO:0007669"/>
    <property type="project" value="UniProtKB-KW"/>
</dbReference>
<dbReference type="AlphaFoldDB" id="R6TXK7"/>
<dbReference type="EMBL" id="CBFW010000406">
    <property type="protein sequence ID" value="CDC76915.1"/>
    <property type="molecule type" value="Genomic_DNA"/>
</dbReference>
<keyword evidence="4" id="KW-0326">Glycosidase</keyword>
<dbReference type="PIRSF" id="PIRSF016202">
    <property type="entry name" value="PH1107"/>
    <property type="match status" value="1"/>
</dbReference>
<name>R6TXK7_9BACT</name>
<dbReference type="InterPro" id="IPR023296">
    <property type="entry name" value="Glyco_hydro_beta-prop_sf"/>
</dbReference>
<proteinExistence type="inferred from homology"/>
<accession>R6TXK7</accession>
<evidence type="ECO:0000256" key="2">
    <source>
        <dbReference type="ARBA" id="ARBA00022679"/>
    </source>
</evidence>
<protein>
    <submittedName>
        <fullName evidence="4">Glycosidase PH1107-related protein</fullName>
    </submittedName>
</protein>
<dbReference type="InterPro" id="IPR007184">
    <property type="entry name" value="Mannoside_phosphorylase"/>
</dbReference>
<dbReference type="PANTHER" id="PTHR34106:SF5">
    <property type="entry name" value="GLYCOSIDASE"/>
    <property type="match status" value="1"/>
</dbReference>
<evidence type="ECO:0000256" key="1">
    <source>
        <dbReference type="ARBA" id="ARBA00022676"/>
    </source>
</evidence>
<dbReference type="Proteomes" id="UP000017938">
    <property type="component" value="Unassembled WGS sequence"/>
</dbReference>
<dbReference type="STRING" id="1263015.BN580_00213"/>
<evidence type="ECO:0000256" key="3">
    <source>
        <dbReference type="ARBA" id="ARBA00024356"/>
    </source>
</evidence>
<dbReference type="Pfam" id="PF04041">
    <property type="entry name" value="Glyco_hydro_130"/>
    <property type="match status" value="2"/>
</dbReference>
<organism evidence="4 5">
    <name type="scientific">Candidatus Colimorpha enterica</name>
    <dbReference type="NCBI Taxonomy" id="3083063"/>
    <lineage>
        <taxon>Bacteria</taxon>
        <taxon>Pseudomonadati</taxon>
        <taxon>Bacteroidota</taxon>
        <taxon>Bacteroidia</taxon>
        <taxon>Bacteroidales</taxon>
        <taxon>Candidatus Colimorpha</taxon>
    </lineage>
</organism>
<dbReference type="CDD" id="cd18614">
    <property type="entry name" value="GH130"/>
    <property type="match status" value="1"/>
</dbReference>
<dbReference type="GO" id="GO:0016757">
    <property type="term" value="F:glycosyltransferase activity"/>
    <property type="evidence" value="ECO:0007669"/>
    <property type="project" value="UniProtKB-KW"/>
</dbReference>
<keyword evidence="2" id="KW-0808">Transferase</keyword>
<keyword evidence="1" id="KW-0328">Glycosyltransferase</keyword>
<dbReference type="SUPFAM" id="SSF75005">
    <property type="entry name" value="Arabinanase/levansucrase/invertase"/>
    <property type="match status" value="1"/>
</dbReference>
<reference evidence="4" key="1">
    <citation type="submission" date="2012-11" db="EMBL/GenBank/DDBJ databases">
        <title>Dependencies among metagenomic species, viruses, plasmids and units of genetic variation.</title>
        <authorList>
            <person name="Nielsen H.B."/>
            <person name="Almeida M."/>
            <person name="Juncker A.S."/>
            <person name="Rasmussen S."/>
            <person name="Li J."/>
            <person name="Sunagawa S."/>
            <person name="Plichta D."/>
            <person name="Gautier L."/>
            <person name="Le Chatelier E."/>
            <person name="Peletier E."/>
            <person name="Bonde I."/>
            <person name="Nielsen T."/>
            <person name="Manichanh C."/>
            <person name="Arumugam M."/>
            <person name="Batto J."/>
            <person name="Santos M.B.Q.D."/>
            <person name="Blom N."/>
            <person name="Borruel N."/>
            <person name="Burgdorf K.S."/>
            <person name="Boumezbeur F."/>
            <person name="Casellas F."/>
            <person name="Dore J."/>
            <person name="Guarner F."/>
            <person name="Hansen T."/>
            <person name="Hildebrand F."/>
            <person name="Kaas R.S."/>
            <person name="Kennedy S."/>
            <person name="Kristiansen K."/>
            <person name="Kultima J.R."/>
            <person name="Leonard P."/>
            <person name="Levenez F."/>
            <person name="Lund O."/>
            <person name="Moumen B."/>
            <person name="Le Paslier D."/>
            <person name="Pons N."/>
            <person name="Pedersen O."/>
            <person name="Prifti E."/>
            <person name="Qin J."/>
            <person name="Raes J."/>
            <person name="Tap J."/>
            <person name="Tims S."/>
            <person name="Ussery D.W."/>
            <person name="Yamada T."/>
            <person name="MetaHit consortium"/>
            <person name="Renault P."/>
            <person name="Sicheritz-Ponten T."/>
            <person name="Bork P."/>
            <person name="Wang J."/>
            <person name="Brunak S."/>
            <person name="Ehrlich S.D."/>
        </authorList>
    </citation>
    <scope>NUCLEOTIDE SEQUENCE [LARGE SCALE GENOMIC DNA]</scope>
</reference>
<dbReference type="PANTHER" id="PTHR34106">
    <property type="entry name" value="GLYCOSIDASE"/>
    <property type="match status" value="1"/>
</dbReference>
<keyword evidence="4" id="KW-0378">Hydrolase</keyword>
<gene>
    <name evidence="4" type="ORF">BN580_00213</name>
</gene>
<comment type="caution">
    <text evidence="4">The sequence shown here is derived from an EMBL/GenBank/DDBJ whole genome shotgun (WGS) entry which is preliminary data.</text>
</comment>
<dbReference type="Gene3D" id="2.115.10.20">
    <property type="entry name" value="Glycosyl hydrolase domain, family 43"/>
    <property type="match status" value="1"/>
</dbReference>
<evidence type="ECO:0000313" key="5">
    <source>
        <dbReference type="Proteomes" id="UP000017938"/>
    </source>
</evidence>
<evidence type="ECO:0000313" key="4">
    <source>
        <dbReference type="EMBL" id="CDC76915.1"/>
    </source>
</evidence>
<sequence>MKLKRYENNPILSPIPESGWESRCVLNPGVIYADELKRYIMVYRAAGDDRRHEIKFGLATSTDGIHFDRESADPVLAPDRYEPDGGCLEDPRVVKLGNAYYMTYAARTYAPGQYWLPDNGITFAYTDESDVYDEENMPDCGKRNITTSYLAMTKDFRHYKKFGRITEATIDDRDVFLFPSKVNGRYVLISRPKFKNVGLKMDSIWISFGDDLLEYDAPVLLMTGREWWEEIRIGGGAPPIETPQGWFMLYHGVDAVGTYRVGAVLLDLKDPTKVIARTKEPIMEPEMPYEKEGLCNNCVFPTGNIVKDGQLYIYYGCADKYIGLATADFDSLVTWLATECREEL</sequence>